<organism evidence="2 3">
    <name type="scientific">Limnofasciculus baicalensis BBK-W-15</name>
    <dbReference type="NCBI Taxonomy" id="2699891"/>
    <lineage>
        <taxon>Bacteria</taxon>
        <taxon>Bacillati</taxon>
        <taxon>Cyanobacteriota</taxon>
        <taxon>Cyanophyceae</taxon>
        <taxon>Coleofasciculales</taxon>
        <taxon>Coleofasciculaceae</taxon>
        <taxon>Limnofasciculus</taxon>
        <taxon>Limnofasciculus baicalensis</taxon>
    </lineage>
</organism>
<dbReference type="SUPFAM" id="SSF52540">
    <property type="entry name" value="P-loop containing nucleoside triphosphate hydrolases"/>
    <property type="match status" value="1"/>
</dbReference>
<keyword evidence="3" id="KW-1185">Reference proteome</keyword>
<evidence type="ECO:0000313" key="2">
    <source>
        <dbReference type="EMBL" id="MCP2727505.1"/>
    </source>
</evidence>
<dbReference type="GO" id="GO:0003677">
    <property type="term" value="F:DNA binding"/>
    <property type="evidence" value="ECO:0007669"/>
    <property type="project" value="InterPro"/>
</dbReference>
<dbReference type="InterPro" id="IPR027417">
    <property type="entry name" value="P-loop_NTPase"/>
</dbReference>
<proteinExistence type="predicted"/>
<dbReference type="AlphaFoldDB" id="A0AAE3GMT4"/>
<dbReference type="Gene3D" id="3.40.50.300">
    <property type="entry name" value="P-loop containing nucleotide triphosphate hydrolases"/>
    <property type="match status" value="1"/>
</dbReference>
<dbReference type="SUPFAM" id="SSF46894">
    <property type="entry name" value="C-terminal effector domain of the bipartite response regulators"/>
    <property type="match status" value="1"/>
</dbReference>
<name>A0AAE3GMT4_9CYAN</name>
<accession>A0AAE3GMT4</accession>
<dbReference type="RefSeq" id="WP_254010321.1">
    <property type="nucleotide sequence ID" value="NZ_JAMZMM010000017.1"/>
</dbReference>
<dbReference type="InterPro" id="IPR016032">
    <property type="entry name" value="Sig_transdc_resp-reg_C-effctor"/>
</dbReference>
<dbReference type="PANTHER" id="PTHR46844">
    <property type="entry name" value="SLR5058 PROTEIN"/>
    <property type="match status" value="1"/>
</dbReference>
<evidence type="ECO:0000313" key="3">
    <source>
        <dbReference type="Proteomes" id="UP001204953"/>
    </source>
</evidence>
<dbReference type="GO" id="GO:0006355">
    <property type="term" value="P:regulation of DNA-templated transcription"/>
    <property type="evidence" value="ECO:0007669"/>
    <property type="project" value="InterPro"/>
</dbReference>
<dbReference type="PROSITE" id="PS50837">
    <property type="entry name" value="NACHT"/>
    <property type="match status" value="1"/>
</dbReference>
<feature type="domain" description="NACHT" evidence="1">
    <location>
        <begin position="424"/>
        <end position="545"/>
    </location>
</feature>
<dbReference type="InterPro" id="IPR054501">
    <property type="entry name" value="NCH2"/>
</dbReference>
<dbReference type="Proteomes" id="UP001204953">
    <property type="component" value="Unassembled WGS sequence"/>
</dbReference>
<gene>
    <name evidence="2" type="ORF">NJ959_03325</name>
</gene>
<comment type="caution">
    <text evidence="2">The sequence shown here is derived from an EMBL/GenBank/DDBJ whole genome shotgun (WGS) entry which is preliminary data.</text>
</comment>
<reference evidence="2" key="1">
    <citation type="submission" date="2022-06" db="EMBL/GenBank/DDBJ databases">
        <title>New cyanobacteria of genus Symplocastrum in benthos of Lake Baikal.</title>
        <authorList>
            <person name="Sorokovikova E."/>
            <person name="Tikhonova I."/>
            <person name="Krasnopeev A."/>
            <person name="Evseev P."/>
            <person name="Gladkikh A."/>
            <person name="Belykh O."/>
        </authorList>
    </citation>
    <scope>NUCLEOTIDE SEQUENCE</scope>
    <source>
        <strain evidence="2">BBK-W-15</strain>
    </source>
</reference>
<sequence length="944" mass="109366">MLWHDFLRKMAGKYELSADQAAVFLSKFSSDKEDHEIAAYLHISLQTVNYRLTEVYKKFSFHGKGTGKAFQLLRFLTLEYDKTKGSGVDTNCVKVEQENELVTSPHRQDACATDDEFIEMGAKEVSEYSSSSNSHSELDELMERAQLFQVASEKLELVKQAVEIVPSVIEAKNDREREAFNELFKDLVEKHIKSNNTTNNYKEESKSDDIIIQTAKQTISSNIDDQKELFENEFRKYVRINDLSIQQQVDLLSKRLEIDISIVCSNFEYEKQHHALSFEKKLQILAKYSKLSDQPINKFFAGEPVDRNVFTKISSLLNIECTKIIDFDFLRLIVKIVPRMRSQCYSKLQEQCGTMRILDVPTPINLNDLYVDVNILEKPSSYQRLERSDLPQIYNPTTDEFDRFGLSKVCEKRVSGLMAIDNYSKLMVLGKPGSGKSTFLQHIAIQCNQGKLQLNRVPIFIRLKTFAEEAGETRDFSLLAYISRELENCDIADESLTEKIVKYGRSLILLDGLDEVSTKDSNEVVKQIRRFCNKYYKNQFIITCRIAAQEYSFPEFTYVEAADFNESQIEKFAKNWFVAVANPSEKEEGKAKAIKFLEKLKQQDNQPIREIAITPILLNLSCLVFQAKAEFPSHKAKLYEEGLEILLTKWDLDRGIKRDEVYRDLNLPHKIKLIAHIALLTFEEGNYFFAQDKIQEYMADYLRRLPHINSDPDRLELDSQAVLKSIEAQHGLLVERSRKIYSFSHLTFHEYFTAKAFLSSWNRQTSDKLILRITEKRWREVFLLMTDMMASPDDFLREIKQQVDAILALDEYLQRFIGAIKQKAGKGIPYKAAAVRGFYFARFLKFSLDLAFNLDRSLKRALQLDRNRDPYPDLALLSDNGKPWIFTEDKKELLKEYHHATILLVDCLNSTSNLTRSVRQEIEDTLLLPIAEIEKRHPQPLVGK</sequence>
<protein>
    <submittedName>
        <fullName evidence="2">NACHT domain-containing NTPase</fullName>
    </submittedName>
</protein>
<dbReference type="Pfam" id="PF22727">
    <property type="entry name" value="NCH2"/>
    <property type="match status" value="1"/>
</dbReference>
<dbReference type="EMBL" id="JAMZMM010000017">
    <property type="protein sequence ID" value="MCP2727505.1"/>
    <property type="molecule type" value="Genomic_DNA"/>
</dbReference>
<evidence type="ECO:0000259" key="1">
    <source>
        <dbReference type="PROSITE" id="PS50837"/>
    </source>
</evidence>
<dbReference type="Pfam" id="PF05729">
    <property type="entry name" value="NACHT"/>
    <property type="match status" value="1"/>
</dbReference>
<dbReference type="InterPro" id="IPR007111">
    <property type="entry name" value="NACHT_NTPase"/>
</dbReference>
<dbReference type="PANTHER" id="PTHR46844:SF1">
    <property type="entry name" value="SLR5058 PROTEIN"/>
    <property type="match status" value="1"/>
</dbReference>